<dbReference type="Proteomes" id="UP000199690">
    <property type="component" value="Unassembled WGS sequence"/>
</dbReference>
<feature type="transmembrane region" description="Helical" evidence="1">
    <location>
        <begin position="49"/>
        <end position="69"/>
    </location>
</feature>
<evidence type="ECO:0000313" key="4">
    <source>
        <dbReference type="Proteomes" id="UP000199690"/>
    </source>
</evidence>
<keyword evidence="4" id="KW-1185">Reference proteome</keyword>
<dbReference type="AlphaFoldDB" id="A0A1H6AK13"/>
<evidence type="ECO:0000256" key="1">
    <source>
        <dbReference type="SAM" id="Phobius"/>
    </source>
</evidence>
<feature type="transmembrane region" description="Helical" evidence="1">
    <location>
        <begin position="7"/>
        <end position="29"/>
    </location>
</feature>
<organism evidence="2 5">
    <name type="scientific">Saccharopolyspora kobensis</name>
    <dbReference type="NCBI Taxonomy" id="146035"/>
    <lineage>
        <taxon>Bacteria</taxon>
        <taxon>Bacillati</taxon>
        <taxon>Actinomycetota</taxon>
        <taxon>Actinomycetes</taxon>
        <taxon>Pseudonocardiales</taxon>
        <taxon>Pseudonocardiaceae</taxon>
        <taxon>Saccharopolyspora</taxon>
    </lineage>
</organism>
<keyword evidence="1" id="KW-0472">Membrane</keyword>
<dbReference type="RefSeq" id="WP_093356915.1">
    <property type="nucleotide sequence ID" value="NZ_FOME01000012.1"/>
</dbReference>
<dbReference type="EMBL" id="FOME01000012">
    <property type="protein sequence ID" value="SFE58560.1"/>
    <property type="molecule type" value="Genomic_DNA"/>
</dbReference>
<accession>A0A1H6AK13</accession>
<sequence>MDGHSRSAKLLVGSATAVSALTMLVFGAWMRIDPPSFAEFAQFPNHTHFLHDAGVFQIGIGLMMLSALVWRDVLSIALGGFIVTNTLHAINHATDLELGGSPDTWWQLGLVSLLALAGLVAHRRQLKAVRTRESARNV</sequence>
<gene>
    <name evidence="2" type="ORF">SAMN02982929_02362</name>
    <name evidence="3" type="ORF">SAMN05216506_112196</name>
</gene>
<accession>A0A1I2BTD0</accession>
<name>A0A1H6AK13_9PSEU</name>
<dbReference type="Proteomes" id="UP000236729">
    <property type="component" value="Unassembled WGS sequence"/>
</dbReference>
<evidence type="ECO:0000313" key="2">
    <source>
        <dbReference type="EMBL" id="SEG48871.1"/>
    </source>
</evidence>
<evidence type="ECO:0000313" key="5">
    <source>
        <dbReference type="Proteomes" id="UP000236729"/>
    </source>
</evidence>
<protein>
    <submittedName>
        <fullName evidence="2">Uncharacterized protein</fullName>
    </submittedName>
</protein>
<reference evidence="4 5" key="1">
    <citation type="submission" date="2016-10" db="EMBL/GenBank/DDBJ databases">
        <authorList>
            <person name="Varghese N."/>
            <person name="Submissions S."/>
        </authorList>
    </citation>
    <scope>NUCLEOTIDE SEQUENCE [LARGE SCALE GENOMIC DNA]</scope>
    <source>
        <strain evidence="5">ATCC 20501</strain>
        <strain evidence="3 4">CGMCC 4.3529</strain>
    </source>
</reference>
<evidence type="ECO:0000313" key="3">
    <source>
        <dbReference type="EMBL" id="SFE58560.1"/>
    </source>
</evidence>
<reference evidence="2" key="2">
    <citation type="submission" date="2016-10" db="EMBL/GenBank/DDBJ databases">
        <authorList>
            <person name="de Groot N.N."/>
        </authorList>
    </citation>
    <scope>NUCLEOTIDE SEQUENCE [LARGE SCALE GENOMIC DNA]</scope>
    <source>
        <strain evidence="2">ATCC 20501</strain>
    </source>
</reference>
<dbReference type="EMBL" id="FNVB01000003">
    <property type="protein sequence ID" value="SEG48871.1"/>
    <property type="molecule type" value="Genomic_DNA"/>
</dbReference>
<keyword evidence="1" id="KW-0812">Transmembrane</keyword>
<proteinExistence type="predicted"/>
<feature type="transmembrane region" description="Helical" evidence="1">
    <location>
        <begin position="76"/>
        <end position="93"/>
    </location>
</feature>
<keyword evidence="1" id="KW-1133">Transmembrane helix</keyword>
<feature type="transmembrane region" description="Helical" evidence="1">
    <location>
        <begin position="105"/>
        <end position="122"/>
    </location>
</feature>